<dbReference type="Pfam" id="PF01168">
    <property type="entry name" value="Ala_racemase_N"/>
    <property type="match status" value="1"/>
</dbReference>
<name>A0A0P6XYN7_9CHLR</name>
<organism evidence="6 7">
    <name type="scientific">Levilinea saccharolytica</name>
    <dbReference type="NCBI Taxonomy" id="229921"/>
    <lineage>
        <taxon>Bacteria</taxon>
        <taxon>Bacillati</taxon>
        <taxon>Chloroflexota</taxon>
        <taxon>Anaerolineae</taxon>
        <taxon>Anaerolineales</taxon>
        <taxon>Anaerolineaceae</taxon>
        <taxon>Levilinea</taxon>
    </lineage>
</organism>
<dbReference type="Gene3D" id="3.20.20.10">
    <property type="entry name" value="Alanine racemase"/>
    <property type="match status" value="1"/>
</dbReference>
<keyword evidence="7" id="KW-1185">Reference proteome</keyword>
<dbReference type="OrthoDB" id="9804072at2"/>
<dbReference type="PANTHER" id="PTHR10146">
    <property type="entry name" value="PROLINE SYNTHETASE CO-TRANSCRIBED BACTERIAL HOMOLOG PROTEIN"/>
    <property type="match status" value="1"/>
</dbReference>
<dbReference type="SUPFAM" id="SSF51419">
    <property type="entry name" value="PLP-binding barrel"/>
    <property type="match status" value="1"/>
</dbReference>
<protein>
    <recommendedName>
        <fullName evidence="2">Pyridoxal phosphate homeostasis protein</fullName>
        <shortName evidence="2">PLP homeostasis protein</shortName>
    </recommendedName>
</protein>
<dbReference type="HAMAP" id="MF_02087">
    <property type="entry name" value="PLP_homeostasis"/>
    <property type="match status" value="1"/>
</dbReference>
<comment type="cofactor">
    <cofactor evidence="3">
        <name>pyridoxal 5'-phosphate</name>
        <dbReference type="ChEBI" id="CHEBI:597326"/>
    </cofactor>
</comment>
<accession>A0A0P6XYN7</accession>
<feature type="domain" description="Alanine racemase N-terminal" evidence="5">
    <location>
        <begin position="19"/>
        <end position="236"/>
    </location>
</feature>
<dbReference type="NCBIfam" id="TIGR00044">
    <property type="entry name" value="YggS family pyridoxal phosphate-dependent enzyme"/>
    <property type="match status" value="1"/>
</dbReference>
<dbReference type="STRING" id="229921.ADN01_06465"/>
<evidence type="ECO:0000256" key="3">
    <source>
        <dbReference type="PIRSR" id="PIRSR004848-1"/>
    </source>
</evidence>
<gene>
    <name evidence="6" type="ORF">ADN01_06465</name>
</gene>
<dbReference type="EMBL" id="LGCM01000027">
    <property type="protein sequence ID" value="KPL85014.1"/>
    <property type="molecule type" value="Genomic_DNA"/>
</dbReference>
<dbReference type="Proteomes" id="UP000050501">
    <property type="component" value="Unassembled WGS sequence"/>
</dbReference>
<dbReference type="GO" id="GO:0030170">
    <property type="term" value="F:pyridoxal phosphate binding"/>
    <property type="evidence" value="ECO:0007669"/>
    <property type="project" value="UniProtKB-UniRule"/>
</dbReference>
<feature type="modified residue" description="N6-(pyridoxal phosphate)lysine" evidence="2 3">
    <location>
        <position position="40"/>
    </location>
</feature>
<dbReference type="InterPro" id="IPR001608">
    <property type="entry name" value="Ala_racemase_N"/>
</dbReference>
<dbReference type="PIRSF" id="PIRSF004848">
    <property type="entry name" value="YBL036c_PLPDEIII"/>
    <property type="match status" value="1"/>
</dbReference>
<comment type="similarity">
    <text evidence="2 4">Belongs to the pyridoxal phosphate-binding protein YggS/PROSC family.</text>
</comment>
<evidence type="ECO:0000259" key="5">
    <source>
        <dbReference type="Pfam" id="PF01168"/>
    </source>
</evidence>
<sequence>MEDRVELIRANMAKAQAQIEAACSRVNRPVNGVRLVVVTKSQPIETVRAAVRAGATLLGENYPEESLAKIEDLRGEAVEWHMIGHLQSRKAKIVTDHFAMLQSLDSLSLAEKLERRLAETGKKLPVLLEVNVSGEESKFGLPCWDADNQAVFFLTVEDILRLPHLEMRGLMTMPPLDEDPEHVRPFFRRVKQLQMKLQDRYPQCRWDELSMGTSMDYAVAVEEGATLVRLGTAIVGPRIYKTP</sequence>
<dbReference type="InterPro" id="IPR011078">
    <property type="entry name" value="PyrdxlP_homeostasis"/>
</dbReference>
<evidence type="ECO:0000256" key="2">
    <source>
        <dbReference type="HAMAP-Rule" id="MF_02087"/>
    </source>
</evidence>
<comment type="function">
    <text evidence="2">Pyridoxal 5'-phosphate (PLP)-binding protein, which is involved in PLP homeostasis.</text>
</comment>
<reference evidence="6 7" key="1">
    <citation type="submission" date="2015-07" db="EMBL/GenBank/DDBJ databases">
        <title>Genome sequence of Levilinea saccharolytica DSM 16555.</title>
        <authorList>
            <person name="Hemp J."/>
            <person name="Ward L.M."/>
            <person name="Pace L.A."/>
            <person name="Fischer W.W."/>
        </authorList>
    </citation>
    <scope>NUCLEOTIDE SEQUENCE [LARGE SCALE GENOMIC DNA]</scope>
    <source>
        <strain evidence="6 7">KIBI-1</strain>
    </source>
</reference>
<evidence type="ECO:0000313" key="6">
    <source>
        <dbReference type="EMBL" id="KPL85014.1"/>
    </source>
</evidence>
<evidence type="ECO:0000256" key="4">
    <source>
        <dbReference type="RuleBase" id="RU004514"/>
    </source>
</evidence>
<evidence type="ECO:0000313" key="7">
    <source>
        <dbReference type="Proteomes" id="UP000050501"/>
    </source>
</evidence>
<proteinExistence type="inferred from homology"/>
<comment type="caution">
    <text evidence="6">The sequence shown here is derived from an EMBL/GenBank/DDBJ whole genome shotgun (WGS) entry which is preliminary data.</text>
</comment>
<dbReference type="PROSITE" id="PS01211">
    <property type="entry name" value="UPF0001"/>
    <property type="match status" value="1"/>
</dbReference>
<dbReference type="AlphaFoldDB" id="A0A0P6XYN7"/>
<dbReference type="PANTHER" id="PTHR10146:SF14">
    <property type="entry name" value="PYRIDOXAL PHOSPHATE HOMEOSTASIS PROTEIN"/>
    <property type="match status" value="1"/>
</dbReference>
<dbReference type="RefSeq" id="WP_062418492.1">
    <property type="nucleotide sequence ID" value="NZ_DF967974.1"/>
</dbReference>
<evidence type="ECO:0000256" key="1">
    <source>
        <dbReference type="ARBA" id="ARBA00022898"/>
    </source>
</evidence>
<dbReference type="CDD" id="cd00635">
    <property type="entry name" value="PLPDE_III_YBL036c_like"/>
    <property type="match status" value="1"/>
</dbReference>
<dbReference type="PATRIC" id="fig|229921.5.peg.2181"/>
<dbReference type="InterPro" id="IPR029066">
    <property type="entry name" value="PLP-binding_barrel"/>
</dbReference>
<keyword evidence="1 2" id="KW-0663">Pyridoxal phosphate</keyword>